<dbReference type="OrthoDB" id="8479045at2"/>
<dbReference type="AlphaFoldDB" id="A0A1I7GC64"/>
<evidence type="ECO:0000313" key="2">
    <source>
        <dbReference type="Proteomes" id="UP000183926"/>
    </source>
</evidence>
<accession>A0A1I7GC64</accession>
<organism evidence="1 2">
    <name type="scientific">Nitrosomonas eutropha</name>
    <dbReference type="NCBI Taxonomy" id="916"/>
    <lineage>
        <taxon>Bacteria</taxon>
        <taxon>Pseudomonadati</taxon>
        <taxon>Pseudomonadota</taxon>
        <taxon>Betaproteobacteria</taxon>
        <taxon>Nitrosomonadales</taxon>
        <taxon>Nitrosomonadaceae</taxon>
        <taxon>Nitrosomonas</taxon>
    </lineage>
</organism>
<sequence length="134" mass="15565">MNGQEQYEMHKDYIQSNGLDRVIDFQENIDHKDSVFDAVSGKIKIPFPPKADDLVRLHKLIRHRRPFTIIEFGLGYSTVIMADASSEWIQNVKGRFPAHLLSRVHFQHSNVEIGTFNGQLCHYYKHLPDVIAEF</sequence>
<evidence type="ECO:0000313" key="1">
    <source>
        <dbReference type="EMBL" id="SFU46049.1"/>
    </source>
</evidence>
<gene>
    <name evidence="1" type="ORF">SAMN05216339_102363</name>
</gene>
<dbReference type="Proteomes" id="UP000183926">
    <property type="component" value="Unassembled WGS sequence"/>
</dbReference>
<name>A0A1I7GC64_9PROT</name>
<dbReference type="EMBL" id="FPBL01000002">
    <property type="protein sequence ID" value="SFU46049.1"/>
    <property type="molecule type" value="Genomic_DNA"/>
</dbReference>
<reference evidence="1 2" key="1">
    <citation type="submission" date="2016-10" db="EMBL/GenBank/DDBJ databases">
        <authorList>
            <person name="de Groot N.N."/>
        </authorList>
    </citation>
    <scope>NUCLEOTIDE SEQUENCE [LARGE SCALE GENOMIC DNA]</scope>
    <source>
        <strain evidence="1 2">Nm24</strain>
    </source>
</reference>
<dbReference type="RefSeq" id="WP_074927421.1">
    <property type="nucleotide sequence ID" value="NZ_FPBL01000002.1"/>
</dbReference>
<proteinExistence type="predicted"/>
<protein>
    <submittedName>
        <fullName evidence="1">Uncharacterized protein</fullName>
    </submittedName>
</protein>